<keyword evidence="2" id="KW-1185">Reference proteome</keyword>
<name>A0AAV7EJQ3_ARIFI</name>
<reference evidence="1 2" key="1">
    <citation type="submission" date="2021-07" db="EMBL/GenBank/DDBJ databases">
        <title>The Aristolochia fimbriata genome: insights into angiosperm evolution, floral development and chemical biosynthesis.</title>
        <authorList>
            <person name="Jiao Y."/>
        </authorList>
    </citation>
    <scope>NUCLEOTIDE SEQUENCE [LARGE SCALE GENOMIC DNA]</scope>
    <source>
        <strain evidence="1">IBCAS-2021</strain>
        <tissue evidence="1">Leaf</tissue>
    </source>
</reference>
<organism evidence="1 2">
    <name type="scientific">Aristolochia fimbriata</name>
    <name type="common">White veined hardy Dutchman's pipe vine</name>
    <dbReference type="NCBI Taxonomy" id="158543"/>
    <lineage>
        <taxon>Eukaryota</taxon>
        <taxon>Viridiplantae</taxon>
        <taxon>Streptophyta</taxon>
        <taxon>Embryophyta</taxon>
        <taxon>Tracheophyta</taxon>
        <taxon>Spermatophyta</taxon>
        <taxon>Magnoliopsida</taxon>
        <taxon>Magnoliidae</taxon>
        <taxon>Piperales</taxon>
        <taxon>Aristolochiaceae</taxon>
        <taxon>Aristolochia</taxon>
    </lineage>
</organism>
<sequence>MRRTKERVVSSQEDFRLEGKAVHRPRNSTWPSSGLTRGRTGATYSAELLACADPASGPGT</sequence>
<proteinExistence type="predicted"/>
<dbReference type="Proteomes" id="UP000825729">
    <property type="component" value="Unassembled WGS sequence"/>
</dbReference>
<comment type="caution">
    <text evidence="1">The sequence shown here is derived from an EMBL/GenBank/DDBJ whole genome shotgun (WGS) entry which is preliminary data.</text>
</comment>
<evidence type="ECO:0000313" key="1">
    <source>
        <dbReference type="EMBL" id="KAG9448106.1"/>
    </source>
</evidence>
<accession>A0AAV7EJQ3</accession>
<protein>
    <submittedName>
        <fullName evidence="1">Uncharacterized protein</fullName>
    </submittedName>
</protein>
<evidence type="ECO:0000313" key="2">
    <source>
        <dbReference type="Proteomes" id="UP000825729"/>
    </source>
</evidence>
<gene>
    <name evidence="1" type="ORF">H6P81_014234</name>
</gene>
<dbReference type="EMBL" id="JAINDJ010000005">
    <property type="protein sequence ID" value="KAG9448106.1"/>
    <property type="molecule type" value="Genomic_DNA"/>
</dbReference>
<dbReference type="AlphaFoldDB" id="A0AAV7EJQ3"/>